<comment type="caution">
    <text evidence="1">The sequence shown here is derived from an EMBL/GenBank/DDBJ whole genome shotgun (WGS) entry which is preliminary data.</text>
</comment>
<dbReference type="PANTHER" id="PTHR33450:SF28">
    <property type="match status" value="1"/>
</dbReference>
<organism evidence="1 2">
    <name type="scientific">Lolium multiflorum</name>
    <name type="common">Italian ryegrass</name>
    <name type="synonym">Lolium perenne subsp. multiflorum</name>
    <dbReference type="NCBI Taxonomy" id="4521"/>
    <lineage>
        <taxon>Eukaryota</taxon>
        <taxon>Viridiplantae</taxon>
        <taxon>Streptophyta</taxon>
        <taxon>Embryophyta</taxon>
        <taxon>Tracheophyta</taxon>
        <taxon>Spermatophyta</taxon>
        <taxon>Magnoliopsida</taxon>
        <taxon>Liliopsida</taxon>
        <taxon>Poales</taxon>
        <taxon>Poaceae</taxon>
        <taxon>BOP clade</taxon>
        <taxon>Pooideae</taxon>
        <taxon>Poodae</taxon>
        <taxon>Poeae</taxon>
        <taxon>Poeae Chloroplast Group 2 (Poeae type)</taxon>
        <taxon>Loliodinae</taxon>
        <taxon>Loliinae</taxon>
        <taxon>Lolium</taxon>
    </lineage>
</organism>
<dbReference type="Proteomes" id="UP001231189">
    <property type="component" value="Unassembled WGS sequence"/>
</dbReference>
<keyword evidence="2" id="KW-1185">Reference proteome</keyword>
<gene>
    <name evidence="1" type="ORF">QYE76_006562</name>
</gene>
<evidence type="ECO:0000313" key="2">
    <source>
        <dbReference type="Proteomes" id="UP001231189"/>
    </source>
</evidence>
<dbReference type="EMBL" id="JAUUTY010000005">
    <property type="protein sequence ID" value="KAK1632247.1"/>
    <property type="molecule type" value="Genomic_DNA"/>
</dbReference>
<name>A0AAD8RWW5_LOLMU</name>
<reference evidence="1" key="1">
    <citation type="submission" date="2023-07" db="EMBL/GenBank/DDBJ databases">
        <title>A chromosome-level genome assembly of Lolium multiflorum.</title>
        <authorList>
            <person name="Chen Y."/>
            <person name="Copetti D."/>
            <person name="Kolliker R."/>
            <person name="Studer B."/>
        </authorList>
    </citation>
    <scope>NUCLEOTIDE SEQUENCE</scope>
    <source>
        <strain evidence="1">02402/16</strain>
        <tissue evidence="1">Leaf</tissue>
    </source>
</reference>
<accession>A0AAD8RWW5</accession>
<sequence>MPSLNHNSLFAAVLERQPQLAHLLASKMKIGKAPEILKKAVTFCKSKSGVLVARFLVLASFRRRMATIGSISHRVHALVAAADREKRGRVDCHKALMLRNADKQAVHGAEIVVNLSRQLALFDQENEHDGGCPDWTLHPIFNENSYCCYIDECDGDEDDDGAHEDVVVEPSVMDVIRNNREVEGLEFNFDNEIDQAADMFITRFRNQMNRSF</sequence>
<dbReference type="PANTHER" id="PTHR33450">
    <property type="entry name" value="EMB|CAB67623.1-RELATED"/>
    <property type="match status" value="1"/>
</dbReference>
<protein>
    <submittedName>
        <fullName evidence="1">Uncharacterized protein</fullName>
    </submittedName>
</protein>
<proteinExistence type="predicted"/>
<evidence type="ECO:0000313" key="1">
    <source>
        <dbReference type="EMBL" id="KAK1632247.1"/>
    </source>
</evidence>
<dbReference type="AlphaFoldDB" id="A0AAD8RWW5"/>